<dbReference type="OrthoDB" id="9805239at2"/>
<name>B9L550_THERP</name>
<keyword evidence="3 6" id="KW-0812">Transmembrane</keyword>
<evidence type="ECO:0000313" key="9">
    <source>
        <dbReference type="Proteomes" id="UP000000447"/>
    </source>
</evidence>
<dbReference type="eggNOG" id="COG0697">
    <property type="taxonomic scope" value="Bacteria"/>
</dbReference>
<sequence length="306" mass="31977">MREQAIADRRAARQHTIGGHLLLATTAVLWGSSYIGTRAIVGDVPPLLLGFLRALSATVVLGVLAKLAGESLRARSSAWIPLAGLGVLGVAYFYIGLNLALQWTTATAASFLSLPYPALTAVGGWLFLRERLGARQIAGIGLAALGATWLTVASAQDNVGGAWIGNLLALSITVAWTAYTLLGRRLLLKWTPLAATFHMMAAGTLVLALAAGLEYFGGGRPRWTVESTLITLYLGVVCTGLGYAFWNAGLRRVRAATASVYLYLQPVTVVVLGIALLGEQPSLVTLVAGALVIAGTALTAGGERAR</sequence>
<feature type="domain" description="EamA" evidence="7">
    <location>
        <begin position="164"/>
        <end position="299"/>
    </location>
</feature>
<dbReference type="HOGENOM" id="CLU_033863_4_1_0"/>
<organism evidence="8 9">
    <name type="scientific">Thermomicrobium roseum (strain ATCC 27502 / DSM 5159 / P-2)</name>
    <dbReference type="NCBI Taxonomy" id="309801"/>
    <lineage>
        <taxon>Bacteria</taxon>
        <taxon>Pseudomonadati</taxon>
        <taxon>Thermomicrobiota</taxon>
        <taxon>Thermomicrobia</taxon>
        <taxon>Thermomicrobiales</taxon>
        <taxon>Thermomicrobiaceae</taxon>
        <taxon>Thermomicrobium</taxon>
    </lineage>
</organism>
<dbReference type="GO" id="GO:0016020">
    <property type="term" value="C:membrane"/>
    <property type="evidence" value="ECO:0007669"/>
    <property type="project" value="UniProtKB-SubCell"/>
</dbReference>
<dbReference type="EMBL" id="CP001276">
    <property type="protein sequence ID" value="ACM07051.1"/>
    <property type="molecule type" value="Genomic_DNA"/>
</dbReference>
<evidence type="ECO:0000256" key="6">
    <source>
        <dbReference type="SAM" id="Phobius"/>
    </source>
</evidence>
<feature type="transmembrane region" description="Helical" evidence="6">
    <location>
        <begin position="21"/>
        <end position="41"/>
    </location>
</feature>
<dbReference type="KEGG" id="tro:trd_A0914"/>
<keyword evidence="8" id="KW-0614">Plasmid</keyword>
<evidence type="ECO:0000259" key="7">
    <source>
        <dbReference type="Pfam" id="PF00892"/>
    </source>
</evidence>
<dbReference type="PANTHER" id="PTHR32322:SF2">
    <property type="entry name" value="EAMA DOMAIN-CONTAINING PROTEIN"/>
    <property type="match status" value="1"/>
</dbReference>
<evidence type="ECO:0000256" key="2">
    <source>
        <dbReference type="ARBA" id="ARBA00007362"/>
    </source>
</evidence>
<dbReference type="Gene3D" id="1.10.3730.20">
    <property type="match status" value="2"/>
</dbReference>
<reference evidence="8 9" key="1">
    <citation type="journal article" date="2009" name="PLoS ONE">
        <title>Complete genome sequence of the aerobic CO-oxidizing thermophile Thermomicrobium roseum.</title>
        <authorList>
            <person name="Wu D."/>
            <person name="Raymond J."/>
            <person name="Wu M."/>
            <person name="Chatterji S."/>
            <person name="Ren Q."/>
            <person name="Graham J.E."/>
            <person name="Bryant D.A."/>
            <person name="Robb F."/>
            <person name="Colman A."/>
            <person name="Tallon L.J."/>
            <person name="Badger J.H."/>
            <person name="Madupu R."/>
            <person name="Ward N.L."/>
            <person name="Eisen J.A."/>
        </authorList>
    </citation>
    <scope>NUCLEOTIDE SEQUENCE [LARGE SCALE GENOMIC DNA]</scope>
    <source>
        <strain evidence="9">ATCC 27502 / DSM 5159 / P-2</strain>
        <plasmid evidence="8">unnamed</plasmid>
    </source>
</reference>
<evidence type="ECO:0000313" key="8">
    <source>
        <dbReference type="EMBL" id="ACM07051.1"/>
    </source>
</evidence>
<feature type="transmembrane region" description="Helical" evidence="6">
    <location>
        <begin position="194"/>
        <end position="216"/>
    </location>
</feature>
<feature type="transmembrane region" description="Helical" evidence="6">
    <location>
        <begin position="161"/>
        <end position="182"/>
    </location>
</feature>
<feature type="transmembrane region" description="Helical" evidence="6">
    <location>
        <begin position="77"/>
        <end position="95"/>
    </location>
</feature>
<feature type="transmembrane region" description="Helical" evidence="6">
    <location>
        <begin position="228"/>
        <end position="246"/>
    </location>
</feature>
<keyword evidence="5 6" id="KW-0472">Membrane</keyword>
<dbReference type="InterPro" id="IPR000620">
    <property type="entry name" value="EamA_dom"/>
</dbReference>
<comment type="similarity">
    <text evidence="2">Belongs to the EamA transporter family.</text>
</comment>
<geneLocation type="plasmid" evidence="9">
    <name>Tros</name>
</geneLocation>
<dbReference type="AlphaFoldDB" id="B9L550"/>
<dbReference type="PANTHER" id="PTHR32322">
    <property type="entry name" value="INNER MEMBRANE TRANSPORTER"/>
    <property type="match status" value="1"/>
</dbReference>
<keyword evidence="9" id="KW-1185">Reference proteome</keyword>
<comment type="subcellular location">
    <subcellularLocation>
        <location evidence="1">Membrane</location>
        <topology evidence="1">Multi-pass membrane protein</topology>
    </subcellularLocation>
</comment>
<dbReference type="Pfam" id="PF00892">
    <property type="entry name" value="EamA"/>
    <property type="match status" value="2"/>
</dbReference>
<feature type="transmembrane region" description="Helical" evidence="6">
    <location>
        <begin position="137"/>
        <end position="155"/>
    </location>
</feature>
<feature type="transmembrane region" description="Helical" evidence="6">
    <location>
        <begin position="258"/>
        <end position="277"/>
    </location>
</feature>
<gene>
    <name evidence="8" type="ordered locus">trd_A0914</name>
</gene>
<feature type="transmembrane region" description="Helical" evidence="6">
    <location>
        <begin position="47"/>
        <end position="65"/>
    </location>
</feature>
<dbReference type="SUPFAM" id="SSF103481">
    <property type="entry name" value="Multidrug resistance efflux transporter EmrE"/>
    <property type="match status" value="2"/>
</dbReference>
<protein>
    <recommendedName>
        <fullName evidence="7">EamA domain-containing protein</fullName>
    </recommendedName>
</protein>
<evidence type="ECO:0000256" key="1">
    <source>
        <dbReference type="ARBA" id="ARBA00004141"/>
    </source>
</evidence>
<dbReference type="Proteomes" id="UP000000447">
    <property type="component" value="Plasmid unnamed"/>
</dbReference>
<dbReference type="InterPro" id="IPR037185">
    <property type="entry name" value="EmrE-like"/>
</dbReference>
<keyword evidence="4 6" id="KW-1133">Transmembrane helix</keyword>
<proteinExistence type="inferred from homology"/>
<evidence type="ECO:0000256" key="4">
    <source>
        <dbReference type="ARBA" id="ARBA00022989"/>
    </source>
</evidence>
<feature type="domain" description="EamA" evidence="7">
    <location>
        <begin position="19"/>
        <end position="150"/>
    </location>
</feature>
<dbReference type="RefSeq" id="WP_012643038.1">
    <property type="nucleotide sequence ID" value="NC_011961.1"/>
</dbReference>
<feature type="transmembrane region" description="Helical" evidence="6">
    <location>
        <begin position="107"/>
        <end position="128"/>
    </location>
</feature>
<dbReference type="InterPro" id="IPR050638">
    <property type="entry name" value="AA-Vitamin_Transporters"/>
</dbReference>
<feature type="transmembrane region" description="Helical" evidence="6">
    <location>
        <begin position="283"/>
        <end position="301"/>
    </location>
</feature>
<accession>B9L550</accession>
<evidence type="ECO:0000256" key="3">
    <source>
        <dbReference type="ARBA" id="ARBA00022692"/>
    </source>
</evidence>
<evidence type="ECO:0000256" key="5">
    <source>
        <dbReference type="ARBA" id="ARBA00023136"/>
    </source>
</evidence>